<protein>
    <submittedName>
        <fullName evidence="2">Uncharacterized protein</fullName>
    </submittedName>
</protein>
<dbReference type="EMBL" id="JACKWZ010000003">
    <property type="protein sequence ID" value="KAF9424341.1"/>
    <property type="molecule type" value="Genomic_DNA"/>
</dbReference>
<feature type="region of interest" description="Disordered" evidence="1">
    <location>
        <begin position="1"/>
        <end position="33"/>
    </location>
</feature>
<evidence type="ECO:0000313" key="3">
    <source>
        <dbReference type="Proteomes" id="UP000648187"/>
    </source>
</evidence>
<name>A0A835GT58_SPOEX</name>
<gene>
    <name evidence="2" type="ORF">HW555_000480</name>
</gene>
<organism evidence="2 3">
    <name type="scientific">Spodoptera exigua</name>
    <name type="common">Beet armyworm</name>
    <name type="synonym">Noctua fulgens</name>
    <dbReference type="NCBI Taxonomy" id="7107"/>
    <lineage>
        <taxon>Eukaryota</taxon>
        <taxon>Metazoa</taxon>
        <taxon>Ecdysozoa</taxon>
        <taxon>Arthropoda</taxon>
        <taxon>Hexapoda</taxon>
        <taxon>Insecta</taxon>
        <taxon>Pterygota</taxon>
        <taxon>Neoptera</taxon>
        <taxon>Endopterygota</taxon>
        <taxon>Lepidoptera</taxon>
        <taxon>Glossata</taxon>
        <taxon>Ditrysia</taxon>
        <taxon>Noctuoidea</taxon>
        <taxon>Noctuidae</taxon>
        <taxon>Amphipyrinae</taxon>
        <taxon>Spodoptera</taxon>
    </lineage>
</organism>
<dbReference type="Proteomes" id="UP000648187">
    <property type="component" value="Unassembled WGS sequence"/>
</dbReference>
<feature type="compositionally biased region" description="Basic and acidic residues" evidence="1">
    <location>
        <begin position="1"/>
        <end position="22"/>
    </location>
</feature>
<accession>A0A835GT58</accession>
<sequence length="152" mass="17187">MSQKRSFNDCDVQEKDNGESLGKRSKSSGKRTKLEYKIKMEEFRRHRELAKEEMRLKLAITKAKLKLSIIKNKNKSNRKMFHFISEQYGHGSLRGVVHERGGNEKAVPRGAGSFPHARVILHDPTGDPATTPYGRASPPDFFPKGHLANGQT</sequence>
<proteinExistence type="predicted"/>
<dbReference type="AlphaFoldDB" id="A0A835GT58"/>
<reference evidence="2" key="1">
    <citation type="submission" date="2020-08" db="EMBL/GenBank/DDBJ databases">
        <title>Spodoptera exigua strain:BAW_Kor-Di-RS1 Genome sequencing and assembly.</title>
        <authorList>
            <person name="Kim J."/>
            <person name="Nam H.Y."/>
            <person name="Kwon M."/>
            <person name="Choi J.H."/>
            <person name="Cho S.R."/>
            <person name="Kim G.-H."/>
        </authorList>
    </citation>
    <scope>NUCLEOTIDE SEQUENCE</scope>
    <source>
        <strain evidence="2">BAW_Kor-Di-RS1</strain>
        <tissue evidence="2">Whole-body</tissue>
    </source>
</reference>
<feature type="region of interest" description="Disordered" evidence="1">
    <location>
        <begin position="121"/>
        <end position="152"/>
    </location>
</feature>
<keyword evidence="3" id="KW-1185">Reference proteome</keyword>
<evidence type="ECO:0000256" key="1">
    <source>
        <dbReference type="SAM" id="MobiDB-lite"/>
    </source>
</evidence>
<comment type="caution">
    <text evidence="2">The sequence shown here is derived from an EMBL/GenBank/DDBJ whole genome shotgun (WGS) entry which is preliminary data.</text>
</comment>
<evidence type="ECO:0000313" key="2">
    <source>
        <dbReference type="EMBL" id="KAF9424341.1"/>
    </source>
</evidence>